<evidence type="ECO:0000313" key="1">
    <source>
        <dbReference type="EMBL" id="KAK1427481.1"/>
    </source>
</evidence>
<comment type="caution">
    <text evidence="1">The sequence shown here is derived from an EMBL/GenBank/DDBJ whole genome shotgun (WGS) entry which is preliminary data.</text>
</comment>
<protein>
    <submittedName>
        <fullName evidence="1">Uncharacterized protein</fullName>
    </submittedName>
</protein>
<proteinExistence type="predicted"/>
<accession>A0AAD8KUI4</accession>
<name>A0AAD8KUI4_TARER</name>
<dbReference type="EMBL" id="JAUHHV010000004">
    <property type="protein sequence ID" value="KAK1427481.1"/>
    <property type="molecule type" value="Genomic_DNA"/>
</dbReference>
<sequence>MILEKSLETNGQASFGLPTATTFTTFATLHPLSFYQPIDSTNCTKFSGEYEVGLLYELTLNVMIDEDDVRKESQNPNSLYSSSYASMIIFSSSISRIFNAPHGLQTSTTTYNNICIIKTWDSSSVYIKSNDFADLILCCYNLANCICV</sequence>
<keyword evidence="2" id="KW-1185">Reference proteome</keyword>
<organism evidence="1 2">
    <name type="scientific">Tagetes erecta</name>
    <name type="common">African marigold</name>
    <dbReference type="NCBI Taxonomy" id="13708"/>
    <lineage>
        <taxon>Eukaryota</taxon>
        <taxon>Viridiplantae</taxon>
        <taxon>Streptophyta</taxon>
        <taxon>Embryophyta</taxon>
        <taxon>Tracheophyta</taxon>
        <taxon>Spermatophyta</taxon>
        <taxon>Magnoliopsida</taxon>
        <taxon>eudicotyledons</taxon>
        <taxon>Gunneridae</taxon>
        <taxon>Pentapetalae</taxon>
        <taxon>asterids</taxon>
        <taxon>campanulids</taxon>
        <taxon>Asterales</taxon>
        <taxon>Asteraceae</taxon>
        <taxon>Asteroideae</taxon>
        <taxon>Heliantheae alliance</taxon>
        <taxon>Tageteae</taxon>
        <taxon>Tagetes</taxon>
    </lineage>
</organism>
<gene>
    <name evidence="1" type="ORF">QVD17_16167</name>
</gene>
<evidence type="ECO:0000313" key="2">
    <source>
        <dbReference type="Proteomes" id="UP001229421"/>
    </source>
</evidence>
<dbReference type="Proteomes" id="UP001229421">
    <property type="component" value="Unassembled WGS sequence"/>
</dbReference>
<dbReference type="AlphaFoldDB" id="A0AAD8KUI4"/>
<reference evidence="1" key="1">
    <citation type="journal article" date="2023" name="bioRxiv">
        <title>Improved chromosome-level genome assembly for marigold (Tagetes erecta).</title>
        <authorList>
            <person name="Jiang F."/>
            <person name="Yuan L."/>
            <person name="Wang S."/>
            <person name="Wang H."/>
            <person name="Xu D."/>
            <person name="Wang A."/>
            <person name="Fan W."/>
        </authorList>
    </citation>
    <scope>NUCLEOTIDE SEQUENCE</scope>
    <source>
        <strain evidence="1">WSJ</strain>
        <tissue evidence="1">Leaf</tissue>
    </source>
</reference>